<organism evidence="4 5">
    <name type="scientific">Nonomuraea typhae</name>
    <dbReference type="NCBI Taxonomy" id="2603600"/>
    <lineage>
        <taxon>Bacteria</taxon>
        <taxon>Bacillati</taxon>
        <taxon>Actinomycetota</taxon>
        <taxon>Actinomycetes</taxon>
        <taxon>Streptosporangiales</taxon>
        <taxon>Streptosporangiaceae</taxon>
        <taxon>Nonomuraea</taxon>
    </lineage>
</organism>
<proteinExistence type="predicted"/>
<dbReference type="InterPro" id="IPR011075">
    <property type="entry name" value="TetR_C"/>
</dbReference>
<gene>
    <name evidence="4" type="ORF">ACIBG2_41420</name>
</gene>
<dbReference type="InterPro" id="IPR036271">
    <property type="entry name" value="Tet_transcr_reg_TetR-rel_C_sf"/>
</dbReference>
<dbReference type="EMBL" id="JBITGY010000013">
    <property type="protein sequence ID" value="MFI6503904.1"/>
    <property type="molecule type" value="Genomic_DNA"/>
</dbReference>
<evidence type="ECO:0000256" key="1">
    <source>
        <dbReference type="ARBA" id="ARBA00023015"/>
    </source>
</evidence>
<comment type="caution">
    <text evidence="4">The sequence shown here is derived from an EMBL/GenBank/DDBJ whole genome shotgun (WGS) entry which is preliminary data.</text>
</comment>
<sequence>MRTDEPRPSHEVGHRYWRHSCAAVRPILERAVSRGELSATVDGDALITRIVGPIWFSVFGPGFDVDDAFVDACVDVVLNGTAPDVA</sequence>
<evidence type="ECO:0000259" key="3">
    <source>
        <dbReference type="Pfam" id="PF16859"/>
    </source>
</evidence>
<evidence type="ECO:0000313" key="5">
    <source>
        <dbReference type="Proteomes" id="UP001612741"/>
    </source>
</evidence>
<accession>A0ABW7Z6T8</accession>
<dbReference type="SUPFAM" id="SSF48498">
    <property type="entry name" value="Tetracyclin repressor-like, C-terminal domain"/>
    <property type="match status" value="1"/>
</dbReference>
<dbReference type="RefSeq" id="WP_397089668.1">
    <property type="nucleotide sequence ID" value="NZ_JBITGY010000013.1"/>
</dbReference>
<dbReference type="Pfam" id="PF16859">
    <property type="entry name" value="TetR_C_11"/>
    <property type="match status" value="1"/>
</dbReference>
<keyword evidence="5" id="KW-1185">Reference proteome</keyword>
<name>A0ABW7Z6T8_9ACTN</name>
<dbReference type="Gene3D" id="1.10.357.10">
    <property type="entry name" value="Tetracycline Repressor, domain 2"/>
    <property type="match status" value="1"/>
</dbReference>
<evidence type="ECO:0000256" key="2">
    <source>
        <dbReference type="ARBA" id="ARBA00023163"/>
    </source>
</evidence>
<keyword evidence="1" id="KW-0805">Transcription regulation</keyword>
<keyword evidence="2" id="KW-0804">Transcription</keyword>
<evidence type="ECO:0000313" key="4">
    <source>
        <dbReference type="EMBL" id="MFI6503904.1"/>
    </source>
</evidence>
<dbReference type="Proteomes" id="UP001612741">
    <property type="component" value="Unassembled WGS sequence"/>
</dbReference>
<protein>
    <submittedName>
        <fullName evidence="4">TetR-like C-terminal domain-containing protein</fullName>
    </submittedName>
</protein>
<feature type="domain" description="Tetracyclin repressor-like C-terminal" evidence="3">
    <location>
        <begin position="8"/>
        <end position="77"/>
    </location>
</feature>
<reference evidence="4 5" key="1">
    <citation type="submission" date="2024-10" db="EMBL/GenBank/DDBJ databases">
        <title>The Natural Products Discovery Center: Release of the First 8490 Sequenced Strains for Exploring Actinobacteria Biosynthetic Diversity.</title>
        <authorList>
            <person name="Kalkreuter E."/>
            <person name="Kautsar S.A."/>
            <person name="Yang D."/>
            <person name="Bader C.D."/>
            <person name="Teijaro C.N."/>
            <person name="Fluegel L."/>
            <person name="Davis C.M."/>
            <person name="Simpson J.R."/>
            <person name="Lauterbach L."/>
            <person name="Steele A.D."/>
            <person name="Gui C."/>
            <person name="Meng S."/>
            <person name="Li G."/>
            <person name="Viehrig K."/>
            <person name="Ye F."/>
            <person name="Su P."/>
            <person name="Kiefer A.F."/>
            <person name="Nichols A."/>
            <person name="Cepeda A.J."/>
            <person name="Yan W."/>
            <person name="Fan B."/>
            <person name="Jiang Y."/>
            <person name="Adhikari A."/>
            <person name="Zheng C.-J."/>
            <person name="Schuster L."/>
            <person name="Cowan T.M."/>
            <person name="Smanski M.J."/>
            <person name="Chevrette M.G."/>
            <person name="De Carvalho L.P.S."/>
            <person name="Shen B."/>
        </authorList>
    </citation>
    <scope>NUCLEOTIDE SEQUENCE [LARGE SCALE GENOMIC DNA]</scope>
    <source>
        <strain evidence="4 5">NPDC050545</strain>
    </source>
</reference>